<evidence type="ECO:0000313" key="2">
    <source>
        <dbReference type="Proteomes" id="UP000054498"/>
    </source>
</evidence>
<dbReference type="GO" id="GO:0003993">
    <property type="term" value="F:acid phosphatase activity"/>
    <property type="evidence" value="ECO:0007669"/>
    <property type="project" value="TreeGrafter"/>
</dbReference>
<keyword evidence="2" id="KW-1185">Reference proteome</keyword>
<sequence>MAPLITLPIPHDWFQSEMYQLHGGAPFRRDHTGAVYDKAGERLRLLHDTLAIFSQLVTDPAFAESEIAYVSRTEYPEWAIPALKEFHIPIPEDGGPTNYEALRVRGRPLTLHDVGKHMEIYPGSKTTHFKRIIKAAGIEPRDCLFFDNEK</sequence>
<dbReference type="PANTHER" id="PTHR17901">
    <property type="entry name" value="MAGNESIUM-DEPENDENT PHOSPHATASE 1 MDP1"/>
    <property type="match status" value="1"/>
</dbReference>
<dbReference type="AlphaFoldDB" id="A0A0D2NGV4"/>
<dbReference type="STRING" id="145388.A0A0D2NGV4"/>
<dbReference type="EMBL" id="KK100698">
    <property type="protein sequence ID" value="KIZ04256.1"/>
    <property type="molecule type" value="Genomic_DNA"/>
</dbReference>
<dbReference type="GeneID" id="25736586"/>
<proteinExistence type="predicted"/>
<gene>
    <name evidence="1" type="ORF">MNEG_3708</name>
</gene>
<evidence type="ECO:0000313" key="1">
    <source>
        <dbReference type="EMBL" id="KIZ04256.1"/>
    </source>
</evidence>
<dbReference type="InterPro" id="IPR010036">
    <property type="entry name" value="MDP_1_eu_arc"/>
</dbReference>
<name>A0A0D2NGV4_9CHLO</name>
<dbReference type="InterPro" id="IPR023214">
    <property type="entry name" value="HAD_sf"/>
</dbReference>
<dbReference type="Gene3D" id="3.40.50.1000">
    <property type="entry name" value="HAD superfamily/HAD-like"/>
    <property type="match status" value="1"/>
</dbReference>
<dbReference type="PANTHER" id="PTHR17901:SF14">
    <property type="entry name" value="MAGNESIUM-DEPENDENT PHOSPHATASE 1"/>
    <property type="match status" value="1"/>
</dbReference>
<dbReference type="Proteomes" id="UP000054498">
    <property type="component" value="Unassembled WGS sequence"/>
</dbReference>
<protein>
    <submittedName>
        <fullName evidence="1">Uncharacterized protein</fullName>
    </submittedName>
</protein>
<dbReference type="Pfam" id="PF12689">
    <property type="entry name" value="Acid_PPase"/>
    <property type="match status" value="1"/>
</dbReference>
<dbReference type="RefSeq" id="XP_013903275.1">
    <property type="nucleotide sequence ID" value="XM_014047821.1"/>
</dbReference>
<organism evidence="1 2">
    <name type="scientific">Monoraphidium neglectum</name>
    <dbReference type="NCBI Taxonomy" id="145388"/>
    <lineage>
        <taxon>Eukaryota</taxon>
        <taxon>Viridiplantae</taxon>
        <taxon>Chlorophyta</taxon>
        <taxon>core chlorophytes</taxon>
        <taxon>Chlorophyceae</taxon>
        <taxon>CS clade</taxon>
        <taxon>Sphaeropleales</taxon>
        <taxon>Selenastraceae</taxon>
        <taxon>Monoraphidium</taxon>
    </lineage>
</organism>
<reference evidence="1 2" key="1">
    <citation type="journal article" date="2013" name="BMC Genomics">
        <title>Reconstruction of the lipid metabolism for the microalga Monoraphidium neglectum from its genome sequence reveals characteristics suitable for biofuel production.</title>
        <authorList>
            <person name="Bogen C."/>
            <person name="Al-Dilaimi A."/>
            <person name="Albersmeier A."/>
            <person name="Wichmann J."/>
            <person name="Grundmann M."/>
            <person name="Rupp O."/>
            <person name="Lauersen K.J."/>
            <person name="Blifernez-Klassen O."/>
            <person name="Kalinowski J."/>
            <person name="Goesmann A."/>
            <person name="Mussgnug J.H."/>
            <person name="Kruse O."/>
        </authorList>
    </citation>
    <scope>NUCLEOTIDE SEQUENCE [LARGE SCALE GENOMIC DNA]</scope>
    <source>
        <strain evidence="1 2">SAG 48.87</strain>
    </source>
</reference>
<dbReference type="KEGG" id="mng:MNEG_3708"/>
<dbReference type="OrthoDB" id="2865258at2759"/>
<accession>A0A0D2NGV4</accession>